<gene>
    <name evidence="2" type="ORF">GCT13_30030</name>
</gene>
<organism evidence="2 3">
    <name type="scientific">Paraburkholderia franconis</name>
    <dbReference type="NCBI Taxonomy" id="2654983"/>
    <lineage>
        <taxon>Bacteria</taxon>
        <taxon>Pseudomonadati</taxon>
        <taxon>Pseudomonadota</taxon>
        <taxon>Betaproteobacteria</taxon>
        <taxon>Burkholderiales</taxon>
        <taxon>Burkholderiaceae</taxon>
        <taxon>Paraburkholderia</taxon>
    </lineage>
</organism>
<dbReference type="AlphaFoldDB" id="A0A7X1TJ18"/>
<reference evidence="2 3" key="1">
    <citation type="submission" date="2019-10" db="EMBL/GenBank/DDBJ databases">
        <title>Paraburkholderia sp. isolated from nodules of Mimosa pudica from Brazilian Atlantic Forest soils.</title>
        <authorList>
            <person name="Paulitsch F."/>
            <person name="Hungria M."/>
            <person name="Dall'Agnol R."/>
        </authorList>
    </citation>
    <scope>NUCLEOTIDE SEQUENCE [LARGE SCALE GENOMIC DNA]</scope>
    <source>
        <strain evidence="2 3">CNPSo 3157</strain>
    </source>
</reference>
<dbReference type="EMBL" id="WHNP01000036">
    <property type="protein sequence ID" value="MPW20996.1"/>
    <property type="molecule type" value="Genomic_DNA"/>
</dbReference>
<dbReference type="Proteomes" id="UP000484381">
    <property type="component" value="Unassembled WGS sequence"/>
</dbReference>
<evidence type="ECO:0000313" key="2">
    <source>
        <dbReference type="EMBL" id="MPW20996.1"/>
    </source>
</evidence>
<accession>A0A7X1TJ18</accession>
<keyword evidence="3" id="KW-1185">Reference proteome</keyword>
<proteinExistence type="predicted"/>
<sequence length="77" mass="8387">MASNESVDAMRKDERASNTTGDRAGTGHRGKIAMTVPCSRHLHAMSATRMTCIDEDSLSTLQERRLTHLLCSPLSAT</sequence>
<evidence type="ECO:0000313" key="3">
    <source>
        <dbReference type="Proteomes" id="UP000484381"/>
    </source>
</evidence>
<evidence type="ECO:0000256" key="1">
    <source>
        <dbReference type="SAM" id="MobiDB-lite"/>
    </source>
</evidence>
<protein>
    <submittedName>
        <fullName evidence="2">Uncharacterized protein</fullName>
    </submittedName>
</protein>
<feature type="region of interest" description="Disordered" evidence="1">
    <location>
        <begin position="1"/>
        <end position="33"/>
    </location>
</feature>
<dbReference type="RefSeq" id="WP_152764307.1">
    <property type="nucleotide sequence ID" value="NZ_WHNP01000036.1"/>
</dbReference>
<name>A0A7X1TJ18_9BURK</name>
<comment type="caution">
    <text evidence="2">The sequence shown here is derived from an EMBL/GenBank/DDBJ whole genome shotgun (WGS) entry which is preliminary data.</text>
</comment>